<evidence type="ECO:0000256" key="1">
    <source>
        <dbReference type="SAM" id="MobiDB-lite"/>
    </source>
</evidence>
<dbReference type="EMBL" id="CAUYUJ010017012">
    <property type="protein sequence ID" value="CAK0870886.1"/>
    <property type="molecule type" value="Genomic_DNA"/>
</dbReference>
<evidence type="ECO:0000313" key="3">
    <source>
        <dbReference type="Proteomes" id="UP001189429"/>
    </source>
</evidence>
<dbReference type="Proteomes" id="UP001189429">
    <property type="component" value="Unassembled WGS sequence"/>
</dbReference>
<proteinExistence type="predicted"/>
<feature type="region of interest" description="Disordered" evidence="1">
    <location>
        <begin position="131"/>
        <end position="189"/>
    </location>
</feature>
<protein>
    <recommendedName>
        <fullName evidence="4">PARP</fullName>
    </recommendedName>
</protein>
<feature type="compositionally biased region" description="Low complexity" evidence="1">
    <location>
        <begin position="169"/>
        <end position="187"/>
    </location>
</feature>
<sequence>MLEFLRAREGPGGESVLSLLGPPLRQEDGWYSLQWRQFDRARQREDGRARWVRAWHGCKLEALYSILYHGRLRASCDKSMGDRYFDGAPGIYVHKDATSRKAENYVRFVHLCGDGVFWAAKWEVVVDRRQSVAAPHQTSGSRERGRRAPRRAVGLRPRGRGDAPRGRRVAGVARRAGGEPEGPLLGLTRRPSRHRLRGGQLAGGPTANGGSVLCALAACRCDAARP</sequence>
<name>A0ABN9VCR1_9DINO</name>
<organism evidence="2 3">
    <name type="scientific">Prorocentrum cordatum</name>
    <dbReference type="NCBI Taxonomy" id="2364126"/>
    <lineage>
        <taxon>Eukaryota</taxon>
        <taxon>Sar</taxon>
        <taxon>Alveolata</taxon>
        <taxon>Dinophyceae</taxon>
        <taxon>Prorocentrales</taxon>
        <taxon>Prorocentraceae</taxon>
        <taxon>Prorocentrum</taxon>
    </lineage>
</organism>
<evidence type="ECO:0008006" key="4">
    <source>
        <dbReference type="Google" id="ProtNLM"/>
    </source>
</evidence>
<gene>
    <name evidence="2" type="ORF">PCOR1329_LOCUS56870</name>
</gene>
<evidence type="ECO:0000313" key="2">
    <source>
        <dbReference type="EMBL" id="CAK0870886.1"/>
    </source>
</evidence>
<keyword evidence="3" id="KW-1185">Reference proteome</keyword>
<comment type="caution">
    <text evidence="2">The sequence shown here is derived from an EMBL/GenBank/DDBJ whole genome shotgun (WGS) entry which is preliminary data.</text>
</comment>
<accession>A0ABN9VCR1</accession>
<reference evidence="2" key="1">
    <citation type="submission" date="2023-10" db="EMBL/GenBank/DDBJ databases">
        <authorList>
            <person name="Chen Y."/>
            <person name="Shah S."/>
            <person name="Dougan E. K."/>
            <person name="Thang M."/>
            <person name="Chan C."/>
        </authorList>
    </citation>
    <scope>NUCLEOTIDE SEQUENCE [LARGE SCALE GENOMIC DNA]</scope>
</reference>